<dbReference type="AlphaFoldDB" id="A0A439E0X4"/>
<evidence type="ECO:0000313" key="3">
    <source>
        <dbReference type="Proteomes" id="UP000287177"/>
    </source>
</evidence>
<feature type="region of interest" description="Disordered" evidence="1">
    <location>
        <begin position="27"/>
        <end position="64"/>
    </location>
</feature>
<dbReference type="EMBL" id="ATDN01000001">
    <property type="protein sequence ID" value="RWA24049.1"/>
    <property type="molecule type" value="Genomic_DNA"/>
</dbReference>
<keyword evidence="3" id="KW-1185">Reference proteome</keyword>
<organism evidence="2 3">
    <name type="scientific">Mycolicibacterium elephantis DSM 44368</name>
    <dbReference type="NCBI Taxonomy" id="1335622"/>
    <lineage>
        <taxon>Bacteria</taxon>
        <taxon>Bacillati</taxon>
        <taxon>Actinomycetota</taxon>
        <taxon>Actinomycetes</taxon>
        <taxon>Mycobacteriales</taxon>
        <taxon>Mycobacteriaceae</taxon>
        <taxon>Mycolicibacterium</taxon>
    </lineage>
</organism>
<dbReference type="Proteomes" id="UP000287177">
    <property type="component" value="Unassembled WGS sequence"/>
</dbReference>
<reference evidence="2 3" key="1">
    <citation type="submission" date="2013-06" db="EMBL/GenBank/DDBJ databases">
        <title>The draft sequence of the Mycobacterium elephantis genome.</title>
        <authorList>
            <person name="Pettersson F.B."/>
            <person name="Das S."/>
            <person name="Dasgupta S."/>
            <person name="Bhattacharya A."/>
            <person name="Kirsebom L.A."/>
        </authorList>
    </citation>
    <scope>NUCLEOTIDE SEQUENCE [LARGE SCALE GENOMIC DNA]</scope>
    <source>
        <strain evidence="2 3">DSM 44368</strain>
    </source>
</reference>
<gene>
    <name evidence="2" type="ORF">MELE44368_02220</name>
</gene>
<accession>A0A439E0X4</accession>
<name>A0A439E0X4_9MYCO</name>
<comment type="caution">
    <text evidence="2">The sequence shown here is derived from an EMBL/GenBank/DDBJ whole genome shotgun (WGS) entry which is preliminary data.</text>
</comment>
<sequence length="64" mass="7857">MRLVTRRRLRVDELPRNATLRDYLAAHRADVEDQAAEQSRTKRREADRRYRRRRNQQRKEGHTA</sequence>
<evidence type="ECO:0000313" key="2">
    <source>
        <dbReference type="EMBL" id="RWA24049.1"/>
    </source>
</evidence>
<evidence type="ECO:0000256" key="1">
    <source>
        <dbReference type="SAM" id="MobiDB-lite"/>
    </source>
</evidence>
<proteinExistence type="predicted"/>
<protein>
    <submittedName>
        <fullName evidence="2">Uncharacterized protein</fullName>
    </submittedName>
</protein>